<accession>A0ABS3J3H5</accession>
<reference evidence="1 2" key="1">
    <citation type="submission" date="2021-03" db="EMBL/GenBank/DDBJ databases">
        <title>Whole genome sequence of Jiella sp. MQZ13P-4.</title>
        <authorList>
            <person name="Tuo L."/>
        </authorList>
    </citation>
    <scope>NUCLEOTIDE SEQUENCE [LARGE SCALE GENOMIC DNA]</scope>
    <source>
        <strain evidence="1 2">MQZ13P-4</strain>
    </source>
</reference>
<keyword evidence="2" id="KW-1185">Reference proteome</keyword>
<comment type="caution">
    <text evidence="1">The sequence shown here is derived from an EMBL/GenBank/DDBJ whole genome shotgun (WGS) entry which is preliminary data.</text>
</comment>
<evidence type="ECO:0000313" key="2">
    <source>
        <dbReference type="Proteomes" id="UP000664288"/>
    </source>
</evidence>
<organism evidence="1 2">
    <name type="scientific">Jiella sonneratiae</name>
    <dbReference type="NCBI Taxonomy" id="2816856"/>
    <lineage>
        <taxon>Bacteria</taxon>
        <taxon>Pseudomonadati</taxon>
        <taxon>Pseudomonadota</taxon>
        <taxon>Alphaproteobacteria</taxon>
        <taxon>Hyphomicrobiales</taxon>
        <taxon>Aurantimonadaceae</taxon>
        <taxon>Jiella</taxon>
    </lineage>
</organism>
<proteinExistence type="predicted"/>
<sequence length="135" mass="14655">MAHPTVDTAVRARLAANFNACEIRPEGSLEAGDGAPFLVVQFPYSSSRQASIGDPGGNRWREEGGVRFVLSVPRNRAAIAAGRQWAEEIATVFRGKRFDGVLTFAPTSPVSDDNNDVGGLYRLSWAVPYQFDVRG</sequence>
<protein>
    <recommendedName>
        <fullName evidence="3">Tail terminator</fullName>
    </recommendedName>
</protein>
<name>A0ABS3J3H5_9HYPH</name>
<dbReference type="Gene3D" id="3.30.2000.20">
    <property type="match status" value="1"/>
</dbReference>
<evidence type="ECO:0000313" key="1">
    <source>
        <dbReference type="EMBL" id="MBO0904215.1"/>
    </source>
</evidence>
<dbReference type="Proteomes" id="UP000664288">
    <property type="component" value="Unassembled WGS sequence"/>
</dbReference>
<gene>
    <name evidence="1" type="ORF">J1C47_11220</name>
</gene>
<dbReference type="EMBL" id="JAFMPY010000009">
    <property type="protein sequence ID" value="MBO0904215.1"/>
    <property type="molecule type" value="Genomic_DNA"/>
</dbReference>
<evidence type="ECO:0008006" key="3">
    <source>
        <dbReference type="Google" id="ProtNLM"/>
    </source>
</evidence>
<dbReference type="RefSeq" id="WP_207350851.1">
    <property type="nucleotide sequence ID" value="NZ_JAFMPY010000009.1"/>
</dbReference>